<keyword evidence="6" id="KW-1185">Reference proteome</keyword>
<dbReference type="STRING" id="263852.SAMN02745116_00447"/>
<dbReference type="Proteomes" id="UP000190328">
    <property type="component" value="Unassembled WGS sequence"/>
</dbReference>
<dbReference type="EMBL" id="FUXI01000004">
    <property type="protein sequence ID" value="SJZ47839.1"/>
    <property type="molecule type" value="Genomic_DNA"/>
</dbReference>
<accession>A0A1T4KZI4</accession>
<dbReference type="CDD" id="cd06850">
    <property type="entry name" value="biotinyl_domain"/>
    <property type="match status" value="1"/>
</dbReference>
<name>A0A1T4KZI4_9ENTE</name>
<dbReference type="GO" id="GO:0009317">
    <property type="term" value="C:acetyl-CoA carboxylase complex"/>
    <property type="evidence" value="ECO:0007669"/>
    <property type="project" value="InterPro"/>
</dbReference>
<evidence type="ECO:0000313" key="6">
    <source>
        <dbReference type="Proteomes" id="UP000190328"/>
    </source>
</evidence>
<organism evidence="5 6">
    <name type="scientific">Pilibacter termitis</name>
    <dbReference type="NCBI Taxonomy" id="263852"/>
    <lineage>
        <taxon>Bacteria</taxon>
        <taxon>Bacillati</taxon>
        <taxon>Bacillota</taxon>
        <taxon>Bacilli</taxon>
        <taxon>Lactobacillales</taxon>
        <taxon>Enterococcaceae</taxon>
        <taxon>Pilibacter</taxon>
    </lineage>
</organism>
<dbReference type="InterPro" id="IPR050709">
    <property type="entry name" value="Biotin_Carboxyl_Carrier/Decarb"/>
</dbReference>
<evidence type="ECO:0000256" key="3">
    <source>
        <dbReference type="RuleBase" id="RU364072"/>
    </source>
</evidence>
<dbReference type="SUPFAM" id="SSF51230">
    <property type="entry name" value="Single hybrid motif"/>
    <property type="match status" value="1"/>
</dbReference>
<dbReference type="RefSeq" id="WP_078806412.1">
    <property type="nucleotide sequence ID" value="NZ_FUXI01000004.1"/>
</dbReference>
<feature type="domain" description="Lipoyl-binding" evidence="4">
    <location>
        <begin position="82"/>
        <end position="158"/>
    </location>
</feature>
<keyword evidence="3" id="KW-0444">Lipid biosynthesis</keyword>
<dbReference type="Pfam" id="PF00364">
    <property type="entry name" value="Biotin_lipoyl"/>
    <property type="match status" value="1"/>
</dbReference>
<evidence type="ECO:0000256" key="1">
    <source>
        <dbReference type="ARBA" id="ARBA00017562"/>
    </source>
</evidence>
<dbReference type="NCBIfam" id="TIGR00531">
    <property type="entry name" value="BCCP"/>
    <property type="match status" value="1"/>
</dbReference>
<dbReference type="OrthoDB" id="9811735at2"/>
<dbReference type="PANTHER" id="PTHR45266:SF3">
    <property type="entry name" value="OXALOACETATE DECARBOXYLASE ALPHA CHAIN"/>
    <property type="match status" value="1"/>
</dbReference>
<gene>
    <name evidence="5" type="ORF">SAMN02745116_00447</name>
</gene>
<dbReference type="GO" id="GO:0003989">
    <property type="term" value="F:acetyl-CoA carboxylase activity"/>
    <property type="evidence" value="ECO:0007669"/>
    <property type="project" value="InterPro"/>
</dbReference>
<keyword evidence="3" id="KW-0276">Fatty acid metabolism</keyword>
<dbReference type="PRINTS" id="PR01071">
    <property type="entry name" value="ACOABIOTINCC"/>
</dbReference>
<keyword evidence="3" id="KW-0275">Fatty acid biosynthesis</keyword>
<keyword evidence="2 3" id="KW-0092">Biotin</keyword>
<dbReference type="InterPro" id="IPR000089">
    <property type="entry name" value="Biotin_lipoyl"/>
</dbReference>
<sequence length="158" mass="17129">MDIHGVKEIVEQFDKSTLREFDLRKGDFELYLSKNESYGRNYVAVPQTPLATPQVAETPVASPVPAETPKAEVAEVKVEAEGEVVTSPIVGTVYLQPAPDKPAYVKVGDTVSEHDTVCIVEAMKMMNEIPAGISGVVTEILVENEQVVGIGDALFKIK</sequence>
<comment type="function">
    <text evidence="3">This protein is a component of the acetyl coenzyme A carboxylase complex; first, biotin carboxylase catalyzes the carboxylation of the carrier protein and then the transcarboxylase transfers the carboxyl group to form malonyl-CoA.</text>
</comment>
<keyword evidence="3" id="KW-0443">Lipid metabolism</keyword>
<evidence type="ECO:0000256" key="2">
    <source>
        <dbReference type="ARBA" id="ARBA00023267"/>
    </source>
</evidence>
<reference evidence="6" key="1">
    <citation type="submission" date="2017-02" db="EMBL/GenBank/DDBJ databases">
        <authorList>
            <person name="Varghese N."/>
            <person name="Submissions S."/>
        </authorList>
    </citation>
    <scope>NUCLEOTIDE SEQUENCE [LARGE SCALE GENOMIC DNA]</scope>
    <source>
        <strain evidence="6">ATCC BAA-1030</strain>
    </source>
</reference>
<comment type="pathway">
    <text evidence="3">Lipid metabolism; fatty acid biosynthesis.</text>
</comment>
<dbReference type="AlphaFoldDB" id="A0A1T4KZI4"/>
<dbReference type="GO" id="GO:0006633">
    <property type="term" value="P:fatty acid biosynthetic process"/>
    <property type="evidence" value="ECO:0007669"/>
    <property type="project" value="UniProtKB-UniPathway"/>
</dbReference>
<dbReference type="InterPro" id="IPR011053">
    <property type="entry name" value="Single_hybrid_motif"/>
</dbReference>
<dbReference type="Gene3D" id="2.40.50.100">
    <property type="match status" value="1"/>
</dbReference>
<dbReference type="PANTHER" id="PTHR45266">
    <property type="entry name" value="OXALOACETATE DECARBOXYLASE ALPHA CHAIN"/>
    <property type="match status" value="1"/>
</dbReference>
<dbReference type="PROSITE" id="PS50968">
    <property type="entry name" value="BIOTINYL_LIPOYL"/>
    <property type="match status" value="1"/>
</dbReference>
<dbReference type="UniPathway" id="UPA00094"/>
<proteinExistence type="predicted"/>
<evidence type="ECO:0000313" key="5">
    <source>
        <dbReference type="EMBL" id="SJZ47839.1"/>
    </source>
</evidence>
<protein>
    <recommendedName>
        <fullName evidence="1 3">Biotin carboxyl carrier protein of acetyl-CoA carboxylase</fullName>
    </recommendedName>
</protein>
<evidence type="ECO:0000259" key="4">
    <source>
        <dbReference type="PROSITE" id="PS50968"/>
    </source>
</evidence>
<dbReference type="InterPro" id="IPR001249">
    <property type="entry name" value="AcCoA_biotinCC"/>
</dbReference>